<feature type="repeat" description="PPR" evidence="2">
    <location>
        <begin position="120"/>
        <end position="154"/>
    </location>
</feature>
<dbReference type="InterPro" id="IPR011990">
    <property type="entry name" value="TPR-like_helical_dom_sf"/>
</dbReference>
<sequence>MSTRACSTAAPRARPGRGCRRRGGEPHRVAIGLARQGRWELALAAVVGPPAVADAAVVSAVVAGCGRARKWEVALWLAQDVPCPDVALYNAAVSAVGAGRQWERALCLLRGMRRRHLQPDAISFNALISSCSSSRRWAQAVALFWQLRTEQLEPSAVTHSACGSALLSARHWAAACRILRDLVGGGRADAAAFGVAVSASEKGHRWLEALRLAAEMRRAGLRPDVAVRNAAISACAKGRRWEHALCLLAEMLAEGVSPTCTTYNASISACERGHQWLQALRLLSQMRRGGLEHEEITYNATVSACAMGSSWRRAVGLLEEMSSGLLRPNVITFGALIRALEHAERWLQAAGKWRRRDRGHLQLGRRGLRACWHGGARGARGARPAAGCVLHHFMEGTPIWGADSEGLVLALSSLRGAGAAGASEQRLRRRRLVEPAVGRLLAVSRLAQDGADAGGEWTSLACLETLGCAHSPPRGWGGKSRRPGDAERRPRGPPQPQGQRQWGVASSSSSS</sequence>
<dbReference type="NCBIfam" id="TIGR00756">
    <property type="entry name" value="PPR"/>
    <property type="match status" value="1"/>
</dbReference>
<dbReference type="InterPro" id="IPR002885">
    <property type="entry name" value="PPR_rpt"/>
</dbReference>
<gene>
    <name evidence="4" type="ORF">PCOR1329_LOCUS65044</name>
</gene>
<name>A0ABN9W8R6_9DINO</name>
<feature type="repeat" description="PPR" evidence="2">
    <location>
        <begin position="85"/>
        <end position="119"/>
    </location>
</feature>
<feature type="region of interest" description="Disordered" evidence="3">
    <location>
        <begin position="1"/>
        <end position="24"/>
    </location>
</feature>
<feature type="repeat" description="PPR" evidence="2">
    <location>
        <begin position="259"/>
        <end position="293"/>
    </location>
</feature>
<evidence type="ECO:0000256" key="2">
    <source>
        <dbReference type="PROSITE-ProRule" id="PRU00708"/>
    </source>
</evidence>
<feature type="region of interest" description="Disordered" evidence="3">
    <location>
        <begin position="470"/>
        <end position="511"/>
    </location>
</feature>
<dbReference type="EMBL" id="CAUYUJ010018309">
    <property type="protein sequence ID" value="CAK0882576.1"/>
    <property type="molecule type" value="Genomic_DNA"/>
</dbReference>
<evidence type="ECO:0000313" key="4">
    <source>
        <dbReference type="EMBL" id="CAK0882576.1"/>
    </source>
</evidence>
<evidence type="ECO:0000256" key="3">
    <source>
        <dbReference type="SAM" id="MobiDB-lite"/>
    </source>
</evidence>
<evidence type="ECO:0000313" key="5">
    <source>
        <dbReference type="Proteomes" id="UP001189429"/>
    </source>
</evidence>
<dbReference type="PANTHER" id="PTHR47447">
    <property type="entry name" value="OS03G0856100 PROTEIN"/>
    <property type="match status" value="1"/>
</dbReference>
<feature type="repeat" description="PPR" evidence="2">
    <location>
        <begin position="294"/>
        <end position="328"/>
    </location>
</feature>
<feature type="non-terminal residue" evidence="4">
    <location>
        <position position="511"/>
    </location>
</feature>
<dbReference type="Gene3D" id="1.25.40.10">
    <property type="entry name" value="Tetratricopeptide repeat domain"/>
    <property type="match status" value="2"/>
</dbReference>
<accession>A0ABN9W8R6</accession>
<keyword evidence="5" id="KW-1185">Reference proteome</keyword>
<proteinExistence type="predicted"/>
<comment type="caution">
    <text evidence="4">The sequence shown here is derived from an EMBL/GenBank/DDBJ whole genome shotgun (WGS) entry which is preliminary data.</text>
</comment>
<dbReference type="Pfam" id="PF13812">
    <property type="entry name" value="PPR_3"/>
    <property type="match status" value="2"/>
</dbReference>
<reference evidence="4" key="1">
    <citation type="submission" date="2023-10" db="EMBL/GenBank/DDBJ databases">
        <authorList>
            <person name="Chen Y."/>
            <person name="Shah S."/>
            <person name="Dougan E. K."/>
            <person name="Thang M."/>
            <person name="Chan C."/>
        </authorList>
    </citation>
    <scope>NUCLEOTIDE SEQUENCE [LARGE SCALE GENOMIC DNA]</scope>
</reference>
<dbReference type="PANTHER" id="PTHR47447:SF17">
    <property type="entry name" value="OS12G0638900 PROTEIN"/>
    <property type="match status" value="1"/>
</dbReference>
<dbReference type="PROSITE" id="PS51375">
    <property type="entry name" value="PPR"/>
    <property type="match status" value="6"/>
</dbReference>
<evidence type="ECO:0000256" key="1">
    <source>
        <dbReference type="ARBA" id="ARBA00022737"/>
    </source>
</evidence>
<organism evidence="4 5">
    <name type="scientific">Prorocentrum cordatum</name>
    <dbReference type="NCBI Taxonomy" id="2364126"/>
    <lineage>
        <taxon>Eukaryota</taxon>
        <taxon>Sar</taxon>
        <taxon>Alveolata</taxon>
        <taxon>Dinophyceae</taxon>
        <taxon>Prorocentrales</taxon>
        <taxon>Prorocentraceae</taxon>
        <taxon>Prorocentrum</taxon>
    </lineage>
</organism>
<feature type="repeat" description="PPR" evidence="2">
    <location>
        <begin position="189"/>
        <end position="223"/>
    </location>
</feature>
<protein>
    <recommendedName>
        <fullName evidence="6">Pentatricopeptide repeat-containing protein, chloroplastic</fullName>
    </recommendedName>
</protein>
<evidence type="ECO:0008006" key="6">
    <source>
        <dbReference type="Google" id="ProtNLM"/>
    </source>
</evidence>
<dbReference type="Proteomes" id="UP001189429">
    <property type="component" value="Unassembled WGS sequence"/>
</dbReference>
<feature type="repeat" description="PPR" evidence="2">
    <location>
        <begin position="224"/>
        <end position="258"/>
    </location>
</feature>
<keyword evidence="1" id="KW-0677">Repeat</keyword>
<dbReference type="Pfam" id="PF13041">
    <property type="entry name" value="PPR_2"/>
    <property type="match status" value="1"/>
</dbReference>